<evidence type="ECO:0000256" key="3">
    <source>
        <dbReference type="RuleBase" id="RU361235"/>
    </source>
</evidence>
<dbReference type="Pfam" id="PF00135">
    <property type="entry name" value="COesterase"/>
    <property type="match status" value="1"/>
</dbReference>
<dbReference type="InterPro" id="IPR050309">
    <property type="entry name" value="Type-B_Carboxylest/Lipase"/>
</dbReference>
<dbReference type="PANTHER" id="PTHR11559">
    <property type="entry name" value="CARBOXYLESTERASE"/>
    <property type="match status" value="1"/>
</dbReference>
<dbReference type="RefSeq" id="WP_257877838.1">
    <property type="nucleotide sequence ID" value="NZ_CAMIHY010000006.1"/>
</dbReference>
<sequence>MEIEVTTPHGPAFGESDGQVAFFESVRFGASPTPFSPSTIVPTEGPVPQPDPESPPVELFLSVTAPTDTTVPTPTTARDAFDAPTPTTVHLPVIVFVHGGGFEEGTHIGPWYGASSAARDGVITVSVDYRLGVEGFVPFESDQPNHYRGIDDVSTALEWVQDAIESFGGDPTNVTLAGQSAGGAIALWLARRDHYRGAFRRVWALSPAFPRHPISLLDEKIRHAVGGSLTANHFDGLSHADIARLTRKLHRSSRLDLTFGPAPFSPRELVDLPIVIDTLENESYDMPPAPSFDRLPFTRKAIETISPKLGLTHPEYYLSYEPKNRRMQQLMGDFVIRQHALATAEHAPATTWLLSFHGRGTGGSARAAKHCADLPIFFDSFGDNPQEEAQRVGADISATVEAIHPEVISFARAGKVSWPAYGEDKKVLSVGLFTGATEVVTDPFAHIRTAFAG</sequence>
<reference evidence="5" key="1">
    <citation type="submission" date="2017-12" db="EMBL/GenBank/DDBJ databases">
        <authorList>
            <person name="Thomas-White K."/>
            <person name="Wolfe A.J."/>
        </authorList>
    </citation>
    <scope>NUCLEOTIDE SEQUENCE</scope>
    <source>
        <strain evidence="5">UMB0763</strain>
    </source>
</reference>
<dbReference type="PROSITE" id="PS00122">
    <property type="entry name" value="CARBOXYLESTERASE_B_1"/>
    <property type="match status" value="1"/>
</dbReference>
<reference evidence="5" key="2">
    <citation type="submission" date="2023-10" db="EMBL/GenBank/DDBJ databases">
        <authorList>
            <person name="Choi B."/>
        </authorList>
    </citation>
    <scope>NUCLEOTIDE SEQUENCE</scope>
    <source>
        <strain evidence="5">UMB0763</strain>
    </source>
</reference>
<dbReference type="KEGG" id="cpyr:CYJ47_03455"/>
<evidence type="ECO:0000313" key="6">
    <source>
        <dbReference type="Proteomes" id="UP000234560"/>
    </source>
</evidence>
<keyword evidence="2 3" id="KW-0378">Hydrolase</keyword>
<name>A0AAF0YXN4_9CORY</name>
<dbReference type="InterPro" id="IPR029058">
    <property type="entry name" value="AB_hydrolase_fold"/>
</dbReference>
<proteinExistence type="inferred from homology"/>
<gene>
    <name evidence="5" type="ORF">CYJ47_03455</name>
</gene>
<evidence type="ECO:0000259" key="4">
    <source>
        <dbReference type="Pfam" id="PF00135"/>
    </source>
</evidence>
<dbReference type="GO" id="GO:0016787">
    <property type="term" value="F:hydrolase activity"/>
    <property type="evidence" value="ECO:0007669"/>
    <property type="project" value="UniProtKB-KW"/>
</dbReference>
<evidence type="ECO:0000256" key="1">
    <source>
        <dbReference type="ARBA" id="ARBA00005964"/>
    </source>
</evidence>
<dbReference type="SUPFAM" id="SSF53474">
    <property type="entry name" value="alpha/beta-Hydrolases"/>
    <property type="match status" value="1"/>
</dbReference>
<dbReference type="Proteomes" id="UP000234560">
    <property type="component" value="Chromosome"/>
</dbReference>
<evidence type="ECO:0000256" key="2">
    <source>
        <dbReference type="ARBA" id="ARBA00022801"/>
    </source>
</evidence>
<dbReference type="Gene3D" id="3.40.50.1820">
    <property type="entry name" value="alpha/beta hydrolase"/>
    <property type="match status" value="1"/>
</dbReference>
<feature type="domain" description="Carboxylesterase type B" evidence="4">
    <location>
        <begin position="59"/>
        <end position="206"/>
    </location>
</feature>
<dbReference type="AlphaFoldDB" id="A0AAF0YXN4"/>
<dbReference type="InterPro" id="IPR019826">
    <property type="entry name" value="Carboxylesterase_B_AS"/>
</dbReference>
<organism evidence="5 6">
    <name type="scientific">Corynebacterium pyruviciproducens</name>
    <dbReference type="NCBI Taxonomy" id="598660"/>
    <lineage>
        <taxon>Bacteria</taxon>
        <taxon>Bacillati</taxon>
        <taxon>Actinomycetota</taxon>
        <taxon>Actinomycetes</taxon>
        <taxon>Mycobacteriales</taxon>
        <taxon>Corynebacteriaceae</taxon>
        <taxon>Corynebacterium</taxon>
    </lineage>
</organism>
<dbReference type="EC" id="3.1.1.-" evidence="3"/>
<dbReference type="EMBL" id="CP136958">
    <property type="protein sequence ID" value="WOT03451.1"/>
    <property type="molecule type" value="Genomic_DNA"/>
</dbReference>
<accession>A0AAF0YXN4</accession>
<protein>
    <recommendedName>
        <fullName evidence="3">Carboxylic ester hydrolase</fullName>
        <ecNumber evidence="3">3.1.1.-</ecNumber>
    </recommendedName>
</protein>
<evidence type="ECO:0000313" key="5">
    <source>
        <dbReference type="EMBL" id="WOT03451.1"/>
    </source>
</evidence>
<dbReference type="InterPro" id="IPR002018">
    <property type="entry name" value="CarbesteraseB"/>
</dbReference>
<comment type="similarity">
    <text evidence="1 3">Belongs to the type-B carboxylesterase/lipase family.</text>
</comment>